<protein>
    <recommendedName>
        <fullName evidence="3">HK97 gp10 family phage protein</fullName>
    </recommendedName>
</protein>
<dbReference type="Proteomes" id="UP000721236">
    <property type="component" value="Unassembled WGS sequence"/>
</dbReference>
<dbReference type="EMBL" id="CAJZAH010000002">
    <property type="protein sequence ID" value="CAG9172404.1"/>
    <property type="molecule type" value="Genomic_DNA"/>
</dbReference>
<organism evidence="1 2">
    <name type="scientific">Cupriavidus respiraculi</name>
    <dbReference type="NCBI Taxonomy" id="195930"/>
    <lineage>
        <taxon>Bacteria</taxon>
        <taxon>Pseudomonadati</taxon>
        <taxon>Pseudomonadota</taxon>
        <taxon>Betaproteobacteria</taxon>
        <taxon>Burkholderiales</taxon>
        <taxon>Burkholderiaceae</taxon>
        <taxon>Cupriavidus</taxon>
    </lineage>
</organism>
<name>A0ABN7YG42_9BURK</name>
<keyword evidence="2" id="KW-1185">Reference proteome</keyword>
<evidence type="ECO:0008006" key="3">
    <source>
        <dbReference type="Google" id="ProtNLM"/>
    </source>
</evidence>
<accession>A0ABN7YG42</accession>
<evidence type="ECO:0000313" key="2">
    <source>
        <dbReference type="Proteomes" id="UP000721236"/>
    </source>
</evidence>
<gene>
    <name evidence="1" type="ORF">LMG21510_01963</name>
</gene>
<evidence type="ECO:0000313" key="1">
    <source>
        <dbReference type="EMBL" id="CAG9172404.1"/>
    </source>
</evidence>
<reference evidence="1 2" key="1">
    <citation type="submission" date="2021-08" db="EMBL/GenBank/DDBJ databases">
        <authorList>
            <person name="Peeters C."/>
        </authorList>
    </citation>
    <scope>NUCLEOTIDE SEQUENCE [LARGE SCALE GENOMIC DNA]</scope>
    <source>
        <strain evidence="1 2">LMG 21510</strain>
    </source>
</reference>
<sequence length="147" mass="16386">MSNDLSVRLSGHTRIDFDRKQIRKALRVEGRGVQKEARRLVARRAISAPGEFPGRDTGALSRSIKSKLSRPGFLVRIAPQKTPEMGQDFYPAFLQYGVRPNPNGKGGGPSGWRIEPRANYMVEALNRRRPVAEVALRAALQNALIPR</sequence>
<proteinExistence type="predicted"/>
<comment type="caution">
    <text evidence="1">The sequence shown here is derived from an EMBL/GenBank/DDBJ whole genome shotgun (WGS) entry which is preliminary data.</text>
</comment>
<dbReference type="RefSeq" id="WP_224041415.1">
    <property type="nucleotide sequence ID" value="NZ_CAJZAH010000002.1"/>
</dbReference>